<feature type="compositionally biased region" description="Basic and acidic residues" evidence="7">
    <location>
        <begin position="497"/>
        <end position="535"/>
    </location>
</feature>
<dbReference type="GO" id="GO:0000455">
    <property type="term" value="P:enzyme-directed rRNA pseudouridine synthesis"/>
    <property type="evidence" value="ECO:0007669"/>
    <property type="project" value="UniProtKB-ARBA"/>
</dbReference>
<feature type="compositionally biased region" description="Basic and acidic residues" evidence="7">
    <location>
        <begin position="364"/>
        <end position="405"/>
    </location>
</feature>
<feature type="compositionally biased region" description="Polar residues" evidence="7">
    <location>
        <begin position="461"/>
        <end position="471"/>
    </location>
</feature>
<proteinExistence type="inferred from homology"/>
<dbReference type="PANTHER" id="PTHR47683:SF3">
    <property type="entry name" value="RIBOSOMAL LARGE SUBUNIT PSEUDOURIDINE SYNTHASE B"/>
    <property type="match status" value="1"/>
</dbReference>
<feature type="region of interest" description="Disordered" evidence="7">
    <location>
        <begin position="299"/>
        <end position="738"/>
    </location>
</feature>
<dbReference type="InterPro" id="IPR006145">
    <property type="entry name" value="PsdUridine_synth_RsuA/RluA"/>
</dbReference>
<dbReference type="GO" id="GO:0120159">
    <property type="term" value="F:rRNA pseudouridine synthase activity"/>
    <property type="evidence" value="ECO:0007669"/>
    <property type="project" value="UniProtKB-ARBA"/>
</dbReference>
<evidence type="ECO:0000256" key="3">
    <source>
        <dbReference type="ARBA" id="ARBA00022884"/>
    </source>
</evidence>
<evidence type="ECO:0000256" key="7">
    <source>
        <dbReference type="SAM" id="MobiDB-lite"/>
    </source>
</evidence>
<dbReference type="PROSITE" id="PS01149">
    <property type="entry name" value="PSI_RSU"/>
    <property type="match status" value="1"/>
</dbReference>
<reference evidence="9 10" key="1">
    <citation type="journal article" date="2014" name="Nature">
        <title>Sequential evolution of bacterial morphology by co-option of a developmental regulator.</title>
        <authorList>
            <person name="Jiang C."/>
            <person name="Brown P.J."/>
            <person name="Ducret A."/>
            <person name="Brun Y.V."/>
        </authorList>
    </citation>
    <scope>NUCLEOTIDE SEQUENCE [LARGE SCALE GENOMIC DNA]</scope>
    <source>
        <strain evidence="9 10">DSM 16100</strain>
    </source>
</reference>
<dbReference type="InterPro" id="IPR036986">
    <property type="entry name" value="S4_RNA-bd_sf"/>
</dbReference>
<evidence type="ECO:0000256" key="5">
    <source>
        <dbReference type="PROSITE-ProRule" id="PRU00182"/>
    </source>
</evidence>
<dbReference type="InterPro" id="IPR042092">
    <property type="entry name" value="PsdUridine_s_RsuA/RluB/E/F_cat"/>
</dbReference>
<dbReference type="CDD" id="cd00165">
    <property type="entry name" value="S4"/>
    <property type="match status" value="1"/>
</dbReference>
<dbReference type="PROSITE" id="PS50889">
    <property type="entry name" value="S4"/>
    <property type="match status" value="1"/>
</dbReference>
<accession>V4RAT1</accession>
<feature type="compositionally biased region" description="Basic and acidic residues" evidence="7">
    <location>
        <begin position="1"/>
        <end position="36"/>
    </location>
</feature>
<feature type="compositionally biased region" description="Basic and acidic residues" evidence="7">
    <location>
        <begin position="544"/>
        <end position="559"/>
    </location>
</feature>
<evidence type="ECO:0000256" key="2">
    <source>
        <dbReference type="ARBA" id="ARBA00008348"/>
    </source>
</evidence>
<keyword evidence="10" id="KW-1185">Reference proteome</keyword>
<comment type="similarity">
    <text evidence="2 6">Belongs to the pseudouridine synthase RsuA family.</text>
</comment>
<dbReference type="Pfam" id="PF01479">
    <property type="entry name" value="S4"/>
    <property type="match status" value="1"/>
</dbReference>
<dbReference type="EMBL" id="AWGB01000037">
    <property type="protein sequence ID" value="ESQ88538.1"/>
    <property type="molecule type" value="Genomic_DNA"/>
</dbReference>
<dbReference type="eggNOG" id="COG1187">
    <property type="taxonomic scope" value="Bacteria"/>
</dbReference>
<protein>
    <recommendedName>
        <fullName evidence="6">Pseudouridine synthase</fullName>
        <ecNumber evidence="6">5.4.99.-</ecNumber>
    </recommendedName>
</protein>
<dbReference type="Gene3D" id="3.10.290.10">
    <property type="entry name" value="RNA-binding S4 domain"/>
    <property type="match status" value="1"/>
</dbReference>
<keyword evidence="4 6" id="KW-0413">Isomerase</keyword>
<feature type="compositionally biased region" description="Basic and acidic residues" evidence="7">
    <location>
        <begin position="676"/>
        <end position="689"/>
    </location>
</feature>
<dbReference type="InterPro" id="IPR020103">
    <property type="entry name" value="PsdUridine_synth_cat_dom_sf"/>
</dbReference>
<evidence type="ECO:0000256" key="1">
    <source>
        <dbReference type="ARBA" id="ARBA00000073"/>
    </source>
</evidence>
<dbReference type="SMART" id="SM00363">
    <property type="entry name" value="S4"/>
    <property type="match status" value="1"/>
</dbReference>
<dbReference type="GO" id="GO:0003723">
    <property type="term" value="F:RNA binding"/>
    <property type="evidence" value="ECO:0007669"/>
    <property type="project" value="UniProtKB-KW"/>
</dbReference>
<dbReference type="AlphaFoldDB" id="V4RAT1"/>
<feature type="compositionally biased region" description="Basic and acidic residues" evidence="7">
    <location>
        <begin position="643"/>
        <end position="662"/>
    </location>
</feature>
<dbReference type="PANTHER" id="PTHR47683">
    <property type="entry name" value="PSEUDOURIDINE SYNTHASE FAMILY PROTEIN-RELATED"/>
    <property type="match status" value="1"/>
</dbReference>
<organism evidence="9 10">
    <name type="scientific">Asticcacaulis benevestitus DSM 16100 = ATCC BAA-896</name>
    <dbReference type="NCBI Taxonomy" id="1121022"/>
    <lineage>
        <taxon>Bacteria</taxon>
        <taxon>Pseudomonadati</taxon>
        <taxon>Pseudomonadota</taxon>
        <taxon>Alphaproteobacteria</taxon>
        <taxon>Caulobacterales</taxon>
        <taxon>Caulobacteraceae</taxon>
        <taxon>Asticcacaulis</taxon>
    </lineage>
</organism>
<dbReference type="SUPFAM" id="SSF55120">
    <property type="entry name" value="Pseudouridine synthase"/>
    <property type="match status" value="1"/>
</dbReference>
<sequence>MQHAKEMQEIADGHRYMPQEMRDAREAAGKKPERPKKPAKSLKDNAAGSGERIAKVLARAGLASRREIERLIGLGKIAVNGRILETPAVLVSGTDVITVDGQVIGAAEPTRLWRYHKPVGLVTTERDPEGRPTVFDKLPADLPRVLKVGRLDLNSEGLLLLTNDGELARALELPSAGWVRRYRARALGHTTQARLDSLRDGTTVEGVIYGPIEATLDKMAEKADGRANCWITVAITEGKNREVRRVLESIGLKVNRLIRLAYGPFQLGNLEPGEVEEIGPRVIREMLADVVQLRNLPVEGASQTQARPGRSAERGAAPAGRRGGGDRFAEKPRFGDKPAYGDKKFGDKKFGDKPGGNKPWTPREVAEKREFKERDFDQRPRFEGDGEARDRNPAAEREFRPRREFGGAGSGEKTWKPRPEGRDRAEGGEKKAWTPRPEGSGERKTYGAPREDRPKRDYGANSRQDGPQSRSYGDKPAFKKPYAARSDDGVPAGEAGAYERAKREFGGAREERPKRDFAPRGDRTQGAKPYGDKPAFKKPYAAREGAEGGERRSYMKPNREGSPQGAKSYDRPKRDYGDRPAGDRSAGDRPAFKKPYASRDGAVGGERAYSDRPKRDYGDRPAGDRPAFKKPYASRDNAGGERAYSDRPKRDYGDRPAGDKPAFKKPYASRDGAAGGERKSYGDKPRNEGSRPAGGGYKGKPSGDRPSSGGFKGRPSGDRPSGGKPSAGRPPFKPRRDS</sequence>
<dbReference type="InterPro" id="IPR018496">
    <property type="entry name" value="PsdUridine_synth_RsuA/RluB_CS"/>
</dbReference>
<gene>
    <name evidence="9" type="ORF">ABENE_15950</name>
</gene>
<feature type="compositionally biased region" description="Low complexity" evidence="7">
    <location>
        <begin position="306"/>
        <end position="320"/>
    </location>
</feature>
<evidence type="ECO:0000256" key="4">
    <source>
        <dbReference type="ARBA" id="ARBA00023235"/>
    </source>
</evidence>
<evidence type="ECO:0000259" key="8">
    <source>
        <dbReference type="SMART" id="SM00363"/>
    </source>
</evidence>
<dbReference type="Gene3D" id="3.30.70.1560">
    <property type="entry name" value="Alpha-L RNA-binding motif"/>
    <property type="match status" value="1"/>
</dbReference>
<feature type="region of interest" description="Disordered" evidence="7">
    <location>
        <begin position="1"/>
        <end position="48"/>
    </location>
</feature>
<dbReference type="InterPro" id="IPR000748">
    <property type="entry name" value="PsdUridine_synth_RsuA/RluB/E/F"/>
</dbReference>
<evidence type="ECO:0000256" key="6">
    <source>
        <dbReference type="RuleBase" id="RU003887"/>
    </source>
</evidence>
<dbReference type="Proteomes" id="UP000017837">
    <property type="component" value="Unassembled WGS sequence"/>
</dbReference>
<evidence type="ECO:0000313" key="9">
    <source>
        <dbReference type="EMBL" id="ESQ88538.1"/>
    </source>
</evidence>
<feature type="compositionally biased region" description="Basic and acidic residues" evidence="7">
    <location>
        <begin position="439"/>
        <end position="458"/>
    </location>
</feature>
<dbReference type="InterPro" id="IPR002942">
    <property type="entry name" value="S4_RNA-bd"/>
</dbReference>
<dbReference type="SUPFAM" id="SSF55174">
    <property type="entry name" value="Alpha-L RNA-binding motif"/>
    <property type="match status" value="1"/>
</dbReference>
<dbReference type="PATRIC" id="fig|1121022.4.peg.3244"/>
<dbReference type="NCBIfam" id="TIGR00093">
    <property type="entry name" value="pseudouridine synthase"/>
    <property type="match status" value="1"/>
</dbReference>
<feature type="compositionally biased region" description="Basic and acidic residues" evidence="7">
    <location>
        <begin position="413"/>
        <end position="432"/>
    </location>
</feature>
<comment type="caution">
    <text evidence="9">The sequence shown here is derived from an EMBL/GenBank/DDBJ whole genome shotgun (WGS) entry which is preliminary data.</text>
</comment>
<keyword evidence="3 5" id="KW-0694">RNA-binding</keyword>
<feature type="compositionally biased region" description="Basic and acidic residues" evidence="7">
    <location>
        <begin position="568"/>
        <end position="591"/>
    </location>
</feature>
<feature type="compositionally biased region" description="Basic and acidic residues" evidence="7">
    <location>
        <begin position="608"/>
        <end position="627"/>
    </location>
</feature>
<feature type="compositionally biased region" description="Basic and acidic residues" evidence="7">
    <location>
        <begin position="323"/>
        <end position="352"/>
    </location>
</feature>
<dbReference type="EC" id="5.4.99.-" evidence="6"/>
<comment type="catalytic activity">
    <reaction evidence="1">
        <text>a uridine in RNA = a pseudouridine in RNA</text>
        <dbReference type="Rhea" id="RHEA:48348"/>
        <dbReference type="Rhea" id="RHEA-COMP:12068"/>
        <dbReference type="Rhea" id="RHEA-COMP:12069"/>
        <dbReference type="ChEBI" id="CHEBI:65314"/>
        <dbReference type="ChEBI" id="CHEBI:65315"/>
    </reaction>
</comment>
<feature type="domain" description="RNA-binding S4" evidence="8">
    <location>
        <begin position="51"/>
        <end position="109"/>
    </location>
</feature>
<dbReference type="InterPro" id="IPR020094">
    <property type="entry name" value="TruA/RsuA/RluB/E/F_N"/>
</dbReference>
<dbReference type="InterPro" id="IPR050343">
    <property type="entry name" value="RsuA_PseudoU_synthase"/>
</dbReference>
<dbReference type="Pfam" id="PF00849">
    <property type="entry name" value="PseudoU_synth_2"/>
    <property type="match status" value="1"/>
</dbReference>
<dbReference type="Gene3D" id="3.30.70.580">
    <property type="entry name" value="Pseudouridine synthase I, catalytic domain, N-terminal subdomain"/>
    <property type="match status" value="1"/>
</dbReference>
<dbReference type="STRING" id="1121022.GCA_000376105_01872"/>
<name>V4RAT1_9CAUL</name>
<evidence type="ECO:0000313" key="10">
    <source>
        <dbReference type="Proteomes" id="UP000017837"/>
    </source>
</evidence>